<feature type="transmembrane region" description="Helical" evidence="10">
    <location>
        <begin position="614"/>
        <end position="635"/>
    </location>
</feature>
<feature type="domain" description="CSC1/OSCA1-like 7TM region" evidence="11">
    <location>
        <begin position="350"/>
        <end position="634"/>
    </location>
</feature>
<feature type="transmembrane region" description="Helical" evidence="10">
    <location>
        <begin position="641"/>
        <end position="660"/>
    </location>
</feature>
<dbReference type="Pfam" id="PF02714">
    <property type="entry name" value="RSN1_7TM"/>
    <property type="match status" value="1"/>
</dbReference>
<keyword evidence="6 10" id="KW-1133">Transmembrane helix</keyword>
<feature type="transmembrane region" description="Helical" evidence="10">
    <location>
        <begin position="352"/>
        <end position="376"/>
    </location>
</feature>
<reference evidence="14 15" key="1">
    <citation type="journal article" date="2023" name="bioRxiv">
        <title>Genome report: Whole genome sequence and annotation of Penstemon davidsonii.</title>
        <authorList>
            <person name="Ostevik K.L."/>
            <person name="Alabady M."/>
            <person name="Zhang M."/>
            <person name="Rausher M.D."/>
        </authorList>
    </citation>
    <scope>NUCLEOTIDE SEQUENCE [LARGE SCALE GENOMIC DNA]</scope>
    <source>
        <strain evidence="14">DNT005</strain>
        <tissue evidence="14">Whole leaf</tissue>
    </source>
</reference>
<feature type="transmembrane region" description="Helical" evidence="10">
    <location>
        <begin position="561"/>
        <end position="593"/>
    </location>
</feature>
<dbReference type="InterPro" id="IPR003864">
    <property type="entry name" value="CSC1/OSCA1-like_7TM"/>
</dbReference>
<feature type="domain" description="CSC1/OSCA1-like N-terminal transmembrane" evidence="12">
    <location>
        <begin position="5"/>
        <end position="165"/>
    </location>
</feature>
<comment type="similarity">
    <text evidence="2">Belongs to the CSC1 (TC 1.A.17) family.</text>
</comment>
<sequence>MNISALLTSAGVNTIICVGIFSLYSVFRKQPSLVSVYFGQKLAQVRTKRHGHFGIERLVPSASWILKAWEASEEELFDIGGLDALVFLRAVVFSIRVFTVASTICLFLVLPLNYFGKEMEHKLIPDEQLNVFTIGNVEEGSRWLWAHCLALYIISCCACLLLYFEYKNITTRRVAHIAASVSYPCHFTVVVRAIPWVEEESYNDTVTKFFSNFYASSYLSHQMVYNFGPVQKLMTDAEKIYKRFKCVRLEQHCASRLLRCGFCGGTATSFNILSEEPEISRGRSSFDGSDLRKKECGAALVFFRTRYAALVASEALQSSNPMTWVIDSAPEPRDIFWSNLCVPYRLLWIRRIAVLVASIFFVIFFLIPVVFTQSLVHLDKLKKMLPFFKGIRERKYLEQLITGYLPSVIFMIFMYIVPPIMMLFSTLEGAISRSGRKRSTCVKVICFLIWNLFFAIILTEAAIDHYQVSILDLGDPKNIPNLLAKAVPSTYFHNVLMELYFGFATFFMTYVLTSGWASLSCELIQPFPLLCNLFYRYILNNKDDSTYGTFTFPYHTEVPRVLLFGLLGFTCSILAPLILPFLLVYFVLAYLVYRNQLLNVYVTKYQSGGLYWPVVHNTTIFSLVLMQVIALGVFGTKKSPLAFGFTVPLIICTLLFNEYCRQRFHPVFKKTPARILIEMDREDEHRGRMEDIQQKIESAYCQFTSKSLNSHTTTQQNESKYELNLTEIPPNLNGKLVDLEDTTPGKRTVQLPGSLVGRTTHLELDEVQVK</sequence>
<feature type="domain" description="CSC1/OSCA1-like cytosolic" evidence="13">
    <location>
        <begin position="186"/>
        <end position="339"/>
    </location>
</feature>
<feature type="transmembrane region" description="Helical" evidence="10">
    <location>
        <begin position="6"/>
        <end position="27"/>
    </location>
</feature>
<gene>
    <name evidence="14" type="ORF">RD792_017609</name>
</gene>
<keyword evidence="9" id="KW-0407">Ion channel</keyword>
<feature type="transmembrane region" description="Helical" evidence="10">
    <location>
        <begin position="519"/>
        <end position="538"/>
    </location>
</feature>
<keyword evidence="15" id="KW-1185">Reference proteome</keyword>
<protein>
    <recommendedName>
        <fullName evidence="16">CSC1-like protein RXW8</fullName>
    </recommendedName>
</protein>
<feature type="transmembrane region" description="Helical" evidence="10">
    <location>
        <begin position="143"/>
        <end position="164"/>
    </location>
</feature>
<organism evidence="14 15">
    <name type="scientific">Penstemon davidsonii</name>
    <dbReference type="NCBI Taxonomy" id="160366"/>
    <lineage>
        <taxon>Eukaryota</taxon>
        <taxon>Viridiplantae</taxon>
        <taxon>Streptophyta</taxon>
        <taxon>Embryophyta</taxon>
        <taxon>Tracheophyta</taxon>
        <taxon>Spermatophyta</taxon>
        <taxon>Magnoliopsida</taxon>
        <taxon>eudicotyledons</taxon>
        <taxon>Gunneridae</taxon>
        <taxon>Pentapetalae</taxon>
        <taxon>asterids</taxon>
        <taxon>lamiids</taxon>
        <taxon>Lamiales</taxon>
        <taxon>Plantaginaceae</taxon>
        <taxon>Cheloneae</taxon>
        <taxon>Penstemon</taxon>
    </lineage>
</organism>
<evidence type="ECO:0000256" key="6">
    <source>
        <dbReference type="ARBA" id="ARBA00022989"/>
    </source>
</evidence>
<feature type="transmembrane region" description="Helical" evidence="10">
    <location>
        <begin position="404"/>
        <end position="424"/>
    </location>
</feature>
<evidence type="ECO:0000259" key="13">
    <source>
        <dbReference type="Pfam" id="PF14703"/>
    </source>
</evidence>
<dbReference type="InterPro" id="IPR045122">
    <property type="entry name" value="Csc1-like"/>
</dbReference>
<comment type="subcellular location">
    <subcellularLocation>
        <location evidence="1">Membrane</location>
        <topology evidence="1">Multi-pass membrane protein</topology>
    </subcellularLocation>
</comment>
<evidence type="ECO:0000256" key="8">
    <source>
        <dbReference type="ARBA" id="ARBA00023136"/>
    </source>
</evidence>
<evidence type="ECO:0000256" key="2">
    <source>
        <dbReference type="ARBA" id="ARBA00007779"/>
    </source>
</evidence>
<proteinExistence type="inferred from homology"/>
<feature type="transmembrane region" description="Helical" evidence="10">
    <location>
        <begin position="491"/>
        <end position="512"/>
    </location>
</feature>
<evidence type="ECO:0000259" key="11">
    <source>
        <dbReference type="Pfam" id="PF02714"/>
    </source>
</evidence>
<evidence type="ECO:0008006" key="16">
    <source>
        <dbReference type="Google" id="ProtNLM"/>
    </source>
</evidence>
<dbReference type="EMBL" id="JAYDYQ010002688">
    <property type="protein sequence ID" value="KAK4478319.1"/>
    <property type="molecule type" value="Genomic_DNA"/>
</dbReference>
<evidence type="ECO:0000256" key="1">
    <source>
        <dbReference type="ARBA" id="ARBA00004141"/>
    </source>
</evidence>
<evidence type="ECO:0000313" key="15">
    <source>
        <dbReference type="Proteomes" id="UP001291926"/>
    </source>
</evidence>
<evidence type="ECO:0000256" key="7">
    <source>
        <dbReference type="ARBA" id="ARBA00023065"/>
    </source>
</evidence>
<dbReference type="PANTHER" id="PTHR13018:SF117">
    <property type="entry name" value="CSC1-LIKE PROTEIN RXW8"/>
    <property type="match status" value="1"/>
</dbReference>
<keyword evidence="7" id="KW-0406">Ion transport</keyword>
<dbReference type="InterPro" id="IPR032880">
    <property type="entry name" value="CSC1/OSCA1-like_N"/>
</dbReference>
<dbReference type="InterPro" id="IPR027815">
    <property type="entry name" value="CSC1/OSCA1-like_cyt"/>
</dbReference>
<comment type="caution">
    <text evidence="14">The sequence shown here is derived from an EMBL/GenBank/DDBJ whole genome shotgun (WGS) entry which is preliminary data.</text>
</comment>
<dbReference type="PANTHER" id="PTHR13018">
    <property type="entry name" value="PROBABLE MEMBRANE PROTEIN DUF221-RELATED"/>
    <property type="match status" value="1"/>
</dbReference>
<feature type="transmembrane region" description="Helical" evidence="10">
    <location>
        <begin position="444"/>
        <end position="463"/>
    </location>
</feature>
<keyword evidence="4 10" id="KW-0812">Transmembrane</keyword>
<evidence type="ECO:0000313" key="14">
    <source>
        <dbReference type="EMBL" id="KAK4478319.1"/>
    </source>
</evidence>
<dbReference type="Pfam" id="PF14703">
    <property type="entry name" value="PHM7_cyt"/>
    <property type="match status" value="1"/>
</dbReference>
<evidence type="ECO:0000256" key="5">
    <source>
        <dbReference type="ARBA" id="ARBA00022837"/>
    </source>
</evidence>
<evidence type="ECO:0000256" key="3">
    <source>
        <dbReference type="ARBA" id="ARBA00022448"/>
    </source>
</evidence>
<keyword evidence="5" id="KW-0106">Calcium</keyword>
<dbReference type="Pfam" id="PF13967">
    <property type="entry name" value="RSN1_TM"/>
    <property type="match status" value="1"/>
</dbReference>
<keyword evidence="3" id="KW-0813">Transport</keyword>
<name>A0ABR0CNE2_9LAMI</name>
<evidence type="ECO:0000256" key="4">
    <source>
        <dbReference type="ARBA" id="ARBA00022692"/>
    </source>
</evidence>
<accession>A0ABR0CNE2</accession>
<evidence type="ECO:0000256" key="10">
    <source>
        <dbReference type="SAM" id="Phobius"/>
    </source>
</evidence>
<evidence type="ECO:0000259" key="12">
    <source>
        <dbReference type="Pfam" id="PF13967"/>
    </source>
</evidence>
<keyword evidence="8 10" id="KW-0472">Membrane</keyword>
<evidence type="ECO:0000256" key="9">
    <source>
        <dbReference type="ARBA" id="ARBA00023303"/>
    </source>
</evidence>
<feature type="transmembrane region" description="Helical" evidence="10">
    <location>
        <begin position="86"/>
        <end position="110"/>
    </location>
</feature>
<dbReference type="Proteomes" id="UP001291926">
    <property type="component" value="Unassembled WGS sequence"/>
</dbReference>